<evidence type="ECO:0000256" key="3">
    <source>
        <dbReference type="ARBA" id="ARBA00022692"/>
    </source>
</evidence>
<feature type="transmembrane region" description="Helical" evidence="7">
    <location>
        <begin position="113"/>
        <end position="134"/>
    </location>
</feature>
<feature type="transmembrane region" description="Helical" evidence="7">
    <location>
        <begin position="329"/>
        <end position="349"/>
    </location>
</feature>
<evidence type="ECO:0000256" key="7">
    <source>
        <dbReference type="SAM" id="Phobius"/>
    </source>
</evidence>
<evidence type="ECO:0000256" key="4">
    <source>
        <dbReference type="ARBA" id="ARBA00022989"/>
    </source>
</evidence>
<feature type="transmembrane region" description="Helical" evidence="7">
    <location>
        <begin position="361"/>
        <end position="383"/>
    </location>
</feature>
<evidence type="ECO:0000256" key="2">
    <source>
        <dbReference type="ARBA" id="ARBA00022475"/>
    </source>
</evidence>
<keyword evidence="2" id="KW-1003">Cell membrane</keyword>
<dbReference type="InterPro" id="IPR050833">
    <property type="entry name" value="Poly_Biosynth_Transport"/>
</dbReference>
<dbReference type="PANTHER" id="PTHR30250:SF11">
    <property type="entry name" value="O-ANTIGEN TRANSPORTER-RELATED"/>
    <property type="match status" value="1"/>
</dbReference>
<feature type="transmembrane region" description="Helical" evidence="7">
    <location>
        <begin position="177"/>
        <end position="197"/>
    </location>
</feature>
<keyword evidence="5 7" id="KW-0472">Membrane</keyword>
<dbReference type="PANTHER" id="PTHR30250">
    <property type="entry name" value="PST FAMILY PREDICTED COLANIC ACID TRANSPORTER"/>
    <property type="match status" value="1"/>
</dbReference>
<feature type="transmembrane region" description="Helical" evidence="7">
    <location>
        <begin position="146"/>
        <end position="165"/>
    </location>
</feature>
<evidence type="ECO:0000256" key="6">
    <source>
        <dbReference type="SAM" id="MobiDB-lite"/>
    </source>
</evidence>
<dbReference type="Pfam" id="PF13440">
    <property type="entry name" value="Polysacc_synt_3"/>
    <property type="match status" value="1"/>
</dbReference>
<comment type="subcellular location">
    <subcellularLocation>
        <location evidence="1">Cell membrane</location>
        <topology evidence="1">Multi-pass membrane protein</topology>
    </subcellularLocation>
</comment>
<feature type="transmembrane region" description="Helical" evidence="7">
    <location>
        <begin position="473"/>
        <end position="489"/>
    </location>
</feature>
<evidence type="ECO:0008006" key="10">
    <source>
        <dbReference type="Google" id="ProtNLM"/>
    </source>
</evidence>
<keyword evidence="3 7" id="KW-0812">Transmembrane</keyword>
<evidence type="ECO:0000256" key="5">
    <source>
        <dbReference type="ARBA" id="ARBA00023136"/>
    </source>
</evidence>
<gene>
    <name evidence="8" type="ORF">E5988_14075</name>
</gene>
<evidence type="ECO:0000313" key="8">
    <source>
        <dbReference type="EMBL" id="THG38703.1"/>
    </source>
</evidence>
<feature type="transmembrane region" description="Helical" evidence="7">
    <location>
        <begin position="416"/>
        <end position="432"/>
    </location>
</feature>
<feature type="transmembrane region" description="Helical" evidence="7">
    <location>
        <begin position="44"/>
        <end position="63"/>
    </location>
</feature>
<reference evidence="8 9" key="1">
    <citation type="submission" date="2019-04" db="EMBL/GenBank/DDBJ databases">
        <title>Microbes associate with the intestines of laboratory mice.</title>
        <authorList>
            <person name="Navarre W."/>
            <person name="Wong E."/>
            <person name="Huang K.C."/>
            <person name="Tropini C."/>
            <person name="Ng K."/>
            <person name="Yu B."/>
        </authorList>
    </citation>
    <scope>NUCLEOTIDE SEQUENCE [LARGE SCALE GENOMIC DNA]</scope>
    <source>
        <strain evidence="8 9">NM83_B4-11</strain>
    </source>
</reference>
<dbReference type="Proteomes" id="UP000308038">
    <property type="component" value="Unassembled WGS sequence"/>
</dbReference>
<protein>
    <recommendedName>
        <fullName evidence="10">Polysaccharide biosynthesis protein</fullName>
    </recommendedName>
</protein>
<feature type="transmembrane region" description="Helical" evidence="7">
    <location>
        <begin position="69"/>
        <end position="92"/>
    </location>
</feature>
<organism evidence="8 9">
    <name type="scientific">Sphingomonas olei</name>
    <dbReference type="NCBI Taxonomy" id="1886787"/>
    <lineage>
        <taxon>Bacteria</taxon>
        <taxon>Pseudomonadati</taxon>
        <taxon>Pseudomonadota</taxon>
        <taxon>Alphaproteobacteria</taxon>
        <taxon>Sphingomonadales</taxon>
        <taxon>Sphingomonadaceae</taxon>
        <taxon>Sphingomonas</taxon>
    </lineage>
</organism>
<accession>A0ABY2QEP8</accession>
<proteinExistence type="predicted"/>
<feature type="compositionally biased region" description="Basic residues" evidence="6">
    <location>
        <begin position="1"/>
        <end position="11"/>
    </location>
</feature>
<evidence type="ECO:0000256" key="1">
    <source>
        <dbReference type="ARBA" id="ARBA00004651"/>
    </source>
</evidence>
<evidence type="ECO:0000313" key="9">
    <source>
        <dbReference type="Proteomes" id="UP000308038"/>
    </source>
</evidence>
<dbReference type="EMBL" id="SSTI01000010">
    <property type="protein sequence ID" value="THG38703.1"/>
    <property type="molecule type" value="Genomic_DNA"/>
</dbReference>
<comment type="caution">
    <text evidence="8">The sequence shown here is derived from an EMBL/GenBank/DDBJ whole genome shotgun (WGS) entry which is preliminary data.</text>
</comment>
<sequence>MRRCSSSRRRSAPVPSSPPETGPPTSDRAGQLILRGGGANALGFLIRFGARFGFLFAGAQLYGASLLGAYAIALAVVELGVMAGGVGARWLIFQWIDERGPGRAPRHVVMDAVLLAGGASTILWIAVAAAALLVPATTLAPQTATALLWLAPTILIQVLIEVLLAATRWGREIRYDVIGKSVIQPWVGIVVALLAWVAGARTIGLPLSYLVASLVVLAYAVLAVRRVLPTSDVPYRPSRQRLRRMASQGLPTMISEVSDGLVARIDLWLVGALLGQAAAGIYGVVKQIAIVPRQVRQSIDGMLVPLVSNTLAQAGEIGAGRAIGSAIRLLLVIQLPLLIALAVVGAPLLELFGAGFGAGAGALLLLTGAEIVQGSFGVADLIFAYRRPRLGLRITLLGVAVAGLLASVLIPAFGMAGAAGAVLGGYAARALARRIVLRRVFGIVATPGVAAIPLAIGAAAMGVVLALHRLPPAALVAGLGTYAISLLAWRRASGITFLPTGFVDESP</sequence>
<name>A0ABY2QEP8_9SPHN</name>
<keyword evidence="4 7" id="KW-1133">Transmembrane helix</keyword>
<feature type="transmembrane region" description="Helical" evidence="7">
    <location>
        <begin position="203"/>
        <end position="222"/>
    </location>
</feature>
<keyword evidence="9" id="KW-1185">Reference proteome</keyword>
<feature type="region of interest" description="Disordered" evidence="6">
    <location>
        <begin position="1"/>
        <end position="29"/>
    </location>
</feature>
<feature type="transmembrane region" description="Helical" evidence="7">
    <location>
        <begin position="444"/>
        <end position="467"/>
    </location>
</feature>
<feature type="transmembrane region" description="Helical" evidence="7">
    <location>
        <begin position="390"/>
        <end position="410"/>
    </location>
</feature>